<protein>
    <submittedName>
        <fullName evidence="2">Uncharacterized protein</fullName>
    </submittedName>
</protein>
<name>A0A2J6TNI2_9HELO</name>
<dbReference type="RefSeq" id="XP_024741481.1">
    <property type="nucleotide sequence ID" value="XM_024879479.1"/>
</dbReference>
<dbReference type="OrthoDB" id="4417158at2759"/>
<dbReference type="AlphaFoldDB" id="A0A2J6TNI2"/>
<dbReference type="InParanoid" id="A0A2J6TNI2"/>
<evidence type="ECO:0000313" key="3">
    <source>
        <dbReference type="Proteomes" id="UP000235371"/>
    </source>
</evidence>
<feature type="transmembrane region" description="Helical" evidence="1">
    <location>
        <begin position="101"/>
        <end position="120"/>
    </location>
</feature>
<evidence type="ECO:0000256" key="1">
    <source>
        <dbReference type="SAM" id="Phobius"/>
    </source>
</evidence>
<dbReference type="EMBL" id="KZ613749">
    <property type="protein sequence ID" value="PMD64577.1"/>
    <property type="molecule type" value="Genomic_DNA"/>
</dbReference>
<keyword evidence="1" id="KW-0472">Membrane</keyword>
<feature type="transmembrane region" description="Helical" evidence="1">
    <location>
        <begin position="68"/>
        <end position="89"/>
    </location>
</feature>
<keyword evidence="1" id="KW-1133">Transmembrane helix</keyword>
<keyword evidence="1" id="KW-0812">Transmembrane</keyword>
<reference evidence="2 3" key="1">
    <citation type="submission" date="2016-04" db="EMBL/GenBank/DDBJ databases">
        <title>A degradative enzymes factory behind the ericoid mycorrhizal symbiosis.</title>
        <authorList>
            <consortium name="DOE Joint Genome Institute"/>
            <person name="Martino E."/>
            <person name="Morin E."/>
            <person name="Grelet G."/>
            <person name="Kuo A."/>
            <person name="Kohler A."/>
            <person name="Daghino S."/>
            <person name="Barry K."/>
            <person name="Choi C."/>
            <person name="Cichocki N."/>
            <person name="Clum A."/>
            <person name="Copeland A."/>
            <person name="Hainaut M."/>
            <person name="Haridas S."/>
            <person name="Labutti K."/>
            <person name="Lindquist E."/>
            <person name="Lipzen A."/>
            <person name="Khouja H.-R."/>
            <person name="Murat C."/>
            <person name="Ohm R."/>
            <person name="Olson A."/>
            <person name="Spatafora J."/>
            <person name="Veneault-Fourrey C."/>
            <person name="Henrissat B."/>
            <person name="Grigoriev I."/>
            <person name="Martin F."/>
            <person name="Perotto S."/>
        </authorList>
    </citation>
    <scope>NUCLEOTIDE SEQUENCE [LARGE SCALE GENOMIC DNA]</scope>
    <source>
        <strain evidence="2 3">E</strain>
    </source>
</reference>
<keyword evidence="3" id="KW-1185">Reference proteome</keyword>
<sequence length="131" mass="14012">MHAFLPVHLPWFISVHACGIAILGLYFLFKAPPPGKAAGHTPQLGIASIAIGLAYLFTSYMPIEENQWLYAAVPVRLILGALLILRTVVGSGLSSAEKRSLLNLGLYDGFGAVVLGLWLGKWDGRLPVASS</sequence>
<feature type="transmembrane region" description="Helical" evidence="1">
    <location>
        <begin position="41"/>
        <end position="62"/>
    </location>
</feature>
<dbReference type="Proteomes" id="UP000235371">
    <property type="component" value="Unassembled WGS sequence"/>
</dbReference>
<dbReference type="GeneID" id="36587556"/>
<evidence type="ECO:0000313" key="2">
    <source>
        <dbReference type="EMBL" id="PMD64577.1"/>
    </source>
</evidence>
<feature type="transmembrane region" description="Helical" evidence="1">
    <location>
        <begin position="12"/>
        <end position="29"/>
    </location>
</feature>
<gene>
    <name evidence="2" type="ORF">K444DRAFT_608935</name>
</gene>
<organism evidence="2 3">
    <name type="scientific">Hyaloscypha bicolor E</name>
    <dbReference type="NCBI Taxonomy" id="1095630"/>
    <lineage>
        <taxon>Eukaryota</taxon>
        <taxon>Fungi</taxon>
        <taxon>Dikarya</taxon>
        <taxon>Ascomycota</taxon>
        <taxon>Pezizomycotina</taxon>
        <taxon>Leotiomycetes</taxon>
        <taxon>Helotiales</taxon>
        <taxon>Hyaloscyphaceae</taxon>
        <taxon>Hyaloscypha</taxon>
        <taxon>Hyaloscypha bicolor</taxon>
    </lineage>
</organism>
<accession>A0A2J6TNI2</accession>
<proteinExistence type="predicted"/>